<feature type="transmembrane region" description="Helical" evidence="12">
    <location>
        <begin position="184"/>
        <end position="203"/>
    </location>
</feature>
<keyword evidence="10" id="KW-0333">Golgi apparatus</keyword>
<keyword evidence="9 12" id="KW-1133">Transmembrane helix</keyword>
<keyword evidence="4 12" id="KW-0813">Transport</keyword>
<evidence type="ECO:0000256" key="10">
    <source>
        <dbReference type="ARBA" id="ARBA00023034"/>
    </source>
</evidence>
<evidence type="ECO:0000313" key="14">
    <source>
        <dbReference type="RefSeq" id="XP_027362710.1"/>
    </source>
</evidence>
<reference evidence="14" key="2">
    <citation type="submission" date="2025-08" db="UniProtKB">
        <authorList>
            <consortium name="RefSeq"/>
        </authorList>
    </citation>
    <scope>IDENTIFICATION</scope>
    <source>
        <tissue evidence="14">Young leaves</tissue>
    </source>
</reference>
<dbReference type="Proteomes" id="UP000694853">
    <property type="component" value="Unplaced"/>
</dbReference>
<dbReference type="GO" id="GO:0005886">
    <property type="term" value="C:plasma membrane"/>
    <property type="evidence" value="ECO:0007669"/>
    <property type="project" value="UniProtKB-SubCell"/>
</dbReference>
<evidence type="ECO:0000256" key="7">
    <source>
        <dbReference type="ARBA" id="ARBA00022692"/>
    </source>
</evidence>
<keyword evidence="7 12" id="KW-0812">Transmembrane</keyword>
<keyword evidence="6 12" id="KW-0762">Sugar transport</keyword>
<evidence type="ECO:0000256" key="3">
    <source>
        <dbReference type="ARBA" id="ARBA00007809"/>
    </source>
</evidence>
<gene>
    <name evidence="14" type="primary">LOC113870315</name>
</gene>
<dbReference type="InterPro" id="IPR004316">
    <property type="entry name" value="SWEET_rpt"/>
</dbReference>
<proteinExistence type="inferred from homology"/>
<feature type="transmembrane region" description="Helical" evidence="12">
    <location>
        <begin position="128"/>
        <end position="146"/>
    </location>
</feature>
<feature type="transmembrane region" description="Helical" evidence="12">
    <location>
        <begin position="99"/>
        <end position="122"/>
    </location>
</feature>
<feature type="transmembrane region" description="Helical" evidence="12">
    <location>
        <begin position="37"/>
        <end position="57"/>
    </location>
</feature>
<evidence type="ECO:0000256" key="2">
    <source>
        <dbReference type="ARBA" id="ARBA00004653"/>
    </source>
</evidence>
<dbReference type="KEGG" id="aprc:113870315"/>
<feature type="transmembrane region" description="Helical" evidence="12">
    <location>
        <begin position="6"/>
        <end position="28"/>
    </location>
</feature>
<feature type="transmembrane region" description="Helical" evidence="12">
    <location>
        <begin position="69"/>
        <end position="87"/>
    </location>
</feature>
<dbReference type="RefSeq" id="XP_027362710.1">
    <property type="nucleotide sequence ID" value="XM_027506909.1"/>
</dbReference>
<accession>A0A8B8M2E7</accession>
<comment type="function">
    <text evidence="12">Mediates both low-affinity uptake and efflux of sugar across the membrane.</text>
</comment>
<keyword evidence="13" id="KW-1185">Reference proteome</keyword>
<dbReference type="Pfam" id="PF03083">
    <property type="entry name" value="MtN3_slv"/>
    <property type="match status" value="2"/>
</dbReference>
<sequence>MSETLRLAIAAFGIGATIALYAAPLVAFKRKESTQEFFCLLSITGLLNCLLFTWYGLPVVSHNWENLPLIIVNGVGILFHLSYILVYSWHASARGKVKVAMTTIPVLLVFCIIVAISALGIHDYGHRKLFVGSIGLVASAAMYGYPLKKGMETKSVEFMPLTLSMCSFLASGLWLIYGLVIRDIFVAGPNAIGIYLGILQVVLNIRYRNVSVFEELNRGDLENCNTKEVNLQKRRPEFEVQRRTLYAPMCNRFSTINLIM</sequence>
<keyword evidence="11 12" id="KW-0472">Membrane</keyword>
<evidence type="ECO:0000256" key="11">
    <source>
        <dbReference type="ARBA" id="ARBA00023136"/>
    </source>
</evidence>
<evidence type="ECO:0000256" key="5">
    <source>
        <dbReference type="ARBA" id="ARBA00022475"/>
    </source>
</evidence>
<evidence type="ECO:0000256" key="12">
    <source>
        <dbReference type="RuleBase" id="RU910715"/>
    </source>
</evidence>
<dbReference type="InterPro" id="IPR047664">
    <property type="entry name" value="SWEET"/>
</dbReference>
<dbReference type="GO" id="GO:0000139">
    <property type="term" value="C:Golgi membrane"/>
    <property type="evidence" value="ECO:0007669"/>
    <property type="project" value="UniProtKB-SubCell"/>
</dbReference>
<feature type="transmembrane region" description="Helical" evidence="12">
    <location>
        <begin position="158"/>
        <end position="178"/>
    </location>
</feature>
<comment type="subcellular location">
    <subcellularLocation>
        <location evidence="1 12">Cell membrane</location>
        <topology evidence="1 12">Multi-pass membrane protein</topology>
    </subcellularLocation>
    <subcellularLocation>
        <location evidence="2">Golgi apparatus membrane</location>
        <topology evidence="2">Multi-pass membrane protein</topology>
    </subcellularLocation>
</comment>
<keyword evidence="5" id="KW-1003">Cell membrane</keyword>
<protein>
    <recommendedName>
        <fullName evidence="12">Bidirectional sugar transporter SWEET</fullName>
    </recommendedName>
</protein>
<dbReference type="OrthoDB" id="409725at2759"/>
<comment type="similarity">
    <text evidence="3 12">Belongs to the SWEET sugar transporter family.</text>
</comment>
<evidence type="ECO:0000313" key="13">
    <source>
        <dbReference type="Proteomes" id="UP000694853"/>
    </source>
</evidence>
<dbReference type="Gene3D" id="1.20.1280.290">
    <property type="match status" value="2"/>
</dbReference>
<dbReference type="GeneID" id="113870315"/>
<organism evidence="13 14">
    <name type="scientific">Abrus precatorius</name>
    <name type="common">Indian licorice</name>
    <name type="synonym">Glycine abrus</name>
    <dbReference type="NCBI Taxonomy" id="3816"/>
    <lineage>
        <taxon>Eukaryota</taxon>
        <taxon>Viridiplantae</taxon>
        <taxon>Streptophyta</taxon>
        <taxon>Embryophyta</taxon>
        <taxon>Tracheophyta</taxon>
        <taxon>Spermatophyta</taxon>
        <taxon>Magnoliopsida</taxon>
        <taxon>eudicotyledons</taxon>
        <taxon>Gunneridae</taxon>
        <taxon>Pentapetalae</taxon>
        <taxon>rosids</taxon>
        <taxon>fabids</taxon>
        <taxon>Fabales</taxon>
        <taxon>Fabaceae</taxon>
        <taxon>Papilionoideae</taxon>
        <taxon>50 kb inversion clade</taxon>
        <taxon>NPAAA clade</taxon>
        <taxon>indigoferoid/millettioid clade</taxon>
        <taxon>Abreae</taxon>
        <taxon>Abrus</taxon>
    </lineage>
</organism>
<evidence type="ECO:0000256" key="8">
    <source>
        <dbReference type="ARBA" id="ARBA00022737"/>
    </source>
</evidence>
<evidence type="ECO:0000256" key="4">
    <source>
        <dbReference type="ARBA" id="ARBA00022448"/>
    </source>
</evidence>
<dbReference type="PANTHER" id="PTHR10791:SF193">
    <property type="entry name" value="BIDIRECTIONAL SUGAR TRANSPORTER SWEET"/>
    <property type="match status" value="1"/>
</dbReference>
<evidence type="ECO:0000256" key="6">
    <source>
        <dbReference type="ARBA" id="ARBA00022597"/>
    </source>
</evidence>
<evidence type="ECO:0000256" key="1">
    <source>
        <dbReference type="ARBA" id="ARBA00004651"/>
    </source>
</evidence>
<evidence type="ECO:0000256" key="9">
    <source>
        <dbReference type="ARBA" id="ARBA00022989"/>
    </source>
</evidence>
<dbReference type="FunFam" id="1.20.1280.290:FF:000004">
    <property type="entry name" value="Sugar transporter SWEET"/>
    <property type="match status" value="1"/>
</dbReference>
<reference evidence="13" key="1">
    <citation type="journal article" date="2019" name="Toxins">
        <title>Detection of Abrin-Like and Prepropulchellin-Like Toxin Genes and Transcripts Using Whole Genome Sequencing and Full-Length Transcript Sequencing of Abrus precatorius.</title>
        <authorList>
            <person name="Hovde B.T."/>
            <person name="Daligault H.E."/>
            <person name="Hanschen E.R."/>
            <person name="Kunde Y.A."/>
            <person name="Johnson M.B."/>
            <person name="Starkenburg S.R."/>
            <person name="Johnson S.L."/>
        </authorList>
    </citation>
    <scope>NUCLEOTIDE SEQUENCE [LARGE SCALE GENOMIC DNA]</scope>
</reference>
<dbReference type="PANTHER" id="PTHR10791">
    <property type="entry name" value="RAG1-ACTIVATING PROTEIN 1"/>
    <property type="match status" value="1"/>
</dbReference>
<dbReference type="GO" id="GO:0051119">
    <property type="term" value="F:sugar transmembrane transporter activity"/>
    <property type="evidence" value="ECO:0007669"/>
    <property type="project" value="InterPro"/>
</dbReference>
<name>A0A8B8M2E7_ABRPR</name>
<keyword evidence="8" id="KW-0677">Repeat</keyword>
<dbReference type="AlphaFoldDB" id="A0A8B8M2E7"/>